<dbReference type="Pfam" id="PF01261">
    <property type="entry name" value="AP_endonuc_2"/>
    <property type="match status" value="1"/>
</dbReference>
<dbReference type="AlphaFoldDB" id="A0A645G2T1"/>
<reference evidence="2" key="1">
    <citation type="submission" date="2019-08" db="EMBL/GenBank/DDBJ databases">
        <authorList>
            <person name="Kucharzyk K."/>
            <person name="Murdoch R.W."/>
            <person name="Higgins S."/>
            <person name="Loffler F."/>
        </authorList>
    </citation>
    <scope>NUCLEOTIDE SEQUENCE</scope>
</reference>
<dbReference type="EMBL" id="VSSQ01069097">
    <property type="protein sequence ID" value="MPN21177.1"/>
    <property type="molecule type" value="Genomic_DNA"/>
</dbReference>
<comment type="caution">
    <text evidence="2">The sequence shown here is derived from an EMBL/GenBank/DDBJ whole genome shotgun (WGS) entry which is preliminary data.</text>
</comment>
<dbReference type="Gene3D" id="3.20.20.150">
    <property type="entry name" value="Divalent-metal-dependent TIM barrel enzymes"/>
    <property type="match status" value="1"/>
</dbReference>
<accession>A0A645G2T1</accession>
<proteinExistence type="predicted"/>
<name>A0A645G2T1_9ZZZZ</name>
<organism evidence="2">
    <name type="scientific">bioreactor metagenome</name>
    <dbReference type="NCBI Taxonomy" id="1076179"/>
    <lineage>
        <taxon>unclassified sequences</taxon>
        <taxon>metagenomes</taxon>
        <taxon>ecological metagenomes</taxon>
    </lineage>
</organism>
<dbReference type="InterPro" id="IPR013022">
    <property type="entry name" value="Xyl_isomerase-like_TIM-brl"/>
</dbReference>
<feature type="domain" description="Xylose isomerase-like TIM barrel" evidence="1">
    <location>
        <begin position="14"/>
        <end position="190"/>
    </location>
</feature>
<dbReference type="SUPFAM" id="SSF51658">
    <property type="entry name" value="Xylose isomerase-like"/>
    <property type="match status" value="1"/>
</dbReference>
<protein>
    <recommendedName>
        <fullName evidence="1">Xylose isomerase-like TIM barrel domain-containing protein</fullName>
    </recommendedName>
</protein>
<evidence type="ECO:0000259" key="1">
    <source>
        <dbReference type="Pfam" id="PF01261"/>
    </source>
</evidence>
<gene>
    <name evidence="2" type="ORF">SDC9_168556</name>
</gene>
<sequence>MVCGLGAPVFKCDLDNPAQIEEHIEIFKKTAAVASEFGVTNIRTFTFWAKSGTFEENFNAVVEKLSILAGLAKQLGVTAVVEQDPSVWASNGAKVAKFIKAINSPDLRALWDIGNSVWDPDGEVPYEGMLAVRPYTAHVHIKDGKKVNGTTEAVRIGDGTARVYDQLKYLNETGYIGWAVLETHYRHKKELDEQTLKTPGGSGFSAEGYAPTEECLQAIKAMKLA</sequence>
<dbReference type="PANTHER" id="PTHR12110">
    <property type="entry name" value="HYDROXYPYRUVATE ISOMERASE"/>
    <property type="match status" value="1"/>
</dbReference>
<dbReference type="InterPro" id="IPR036237">
    <property type="entry name" value="Xyl_isomerase-like_sf"/>
</dbReference>
<dbReference type="InterPro" id="IPR050312">
    <property type="entry name" value="IolE/XylAMocC-like"/>
</dbReference>
<evidence type="ECO:0000313" key="2">
    <source>
        <dbReference type="EMBL" id="MPN21177.1"/>
    </source>
</evidence>
<dbReference type="PANTHER" id="PTHR12110:SF41">
    <property type="entry name" value="INOSOSE DEHYDRATASE"/>
    <property type="match status" value="1"/>
</dbReference>